<dbReference type="EMBL" id="BORQ01000002">
    <property type="protein sequence ID" value="GIO31172.1"/>
    <property type="molecule type" value="Genomic_DNA"/>
</dbReference>
<dbReference type="Pfam" id="PF00486">
    <property type="entry name" value="Trans_reg_C"/>
    <property type="match status" value="1"/>
</dbReference>
<dbReference type="GO" id="GO:0032993">
    <property type="term" value="C:protein-DNA complex"/>
    <property type="evidence" value="ECO:0007669"/>
    <property type="project" value="TreeGrafter"/>
</dbReference>
<evidence type="ECO:0000256" key="3">
    <source>
        <dbReference type="ARBA" id="ARBA00023015"/>
    </source>
</evidence>
<feature type="DNA-binding region" description="OmpR/PhoB-type" evidence="7">
    <location>
        <begin position="131"/>
        <end position="229"/>
    </location>
</feature>
<feature type="domain" description="OmpR/PhoB-type" evidence="9">
    <location>
        <begin position="131"/>
        <end position="229"/>
    </location>
</feature>
<evidence type="ECO:0000256" key="1">
    <source>
        <dbReference type="ARBA" id="ARBA00022553"/>
    </source>
</evidence>
<feature type="modified residue" description="4-aspartylphosphate" evidence="6">
    <location>
        <position position="52"/>
    </location>
</feature>
<dbReference type="RefSeq" id="WP_160044446.1">
    <property type="nucleotide sequence ID" value="NZ_BORQ01000002.1"/>
</dbReference>
<evidence type="ECO:0000256" key="5">
    <source>
        <dbReference type="ARBA" id="ARBA00023163"/>
    </source>
</evidence>
<dbReference type="InterPro" id="IPR001867">
    <property type="entry name" value="OmpR/PhoB-type_DNA-bd"/>
</dbReference>
<dbReference type="GO" id="GO:0005829">
    <property type="term" value="C:cytosol"/>
    <property type="evidence" value="ECO:0007669"/>
    <property type="project" value="TreeGrafter"/>
</dbReference>
<evidence type="ECO:0000313" key="11">
    <source>
        <dbReference type="Proteomes" id="UP000679779"/>
    </source>
</evidence>
<dbReference type="SUPFAM" id="SSF46894">
    <property type="entry name" value="C-terminal effector domain of the bipartite response regulators"/>
    <property type="match status" value="1"/>
</dbReference>
<organism evidence="10 11">
    <name type="scientific">Paenibacillus albilobatus</name>
    <dbReference type="NCBI Taxonomy" id="2716884"/>
    <lineage>
        <taxon>Bacteria</taxon>
        <taxon>Bacillati</taxon>
        <taxon>Bacillota</taxon>
        <taxon>Bacilli</taxon>
        <taxon>Bacillales</taxon>
        <taxon>Paenibacillaceae</taxon>
        <taxon>Paenibacillus</taxon>
    </lineage>
</organism>
<dbReference type="FunFam" id="1.10.10.10:FF:000005">
    <property type="entry name" value="Two-component system response regulator"/>
    <property type="match status" value="1"/>
</dbReference>
<dbReference type="InterPro" id="IPR039420">
    <property type="entry name" value="WalR-like"/>
</dbReference>
<dbReference type="GO" id="GO:0000976">
    <property type="term" value="F:transcription cis-regulatory region binding"/>
    <property type="evidence" value="ECO:0007669"/>
    <property type="project" value="TreeGrafter"/>
</dbReference>
<comment type="caution">
    <text evidence="10">The sequence shown here is derived from an EMBL/GenBank/DDBJ whole genome shotgun (WGS) entry which is preliminary data.</text>
</comment>
<keyword evidence="3" id="KW-0805">Transcription regulation</keyword>
<dbReference type="Gene3D" id="1.10.10.10">
    <property type="entry name" value="Winged helix-like DNA-binding domain superfamily/Winged helix DNA-binding domain"/>
    <property type="match status" value="1"/>
</dbReference>
<dbReference type="PANTHER" id="PTHR48111:SF1">
    <property type="entry name" value="TWO-COMPONENT RESPONSE REGULATOR ORR33"/>
    <property type="match status" value="1"/>
</dbReference>
<sequence>MHERLLAVGEFFVQSGFVDALRADGYEIMKASSEYEALRAIGEHTIDLLFLDHADYEGSSLPKFIKALLREQADRPFPIILFENPFHERAVIQGLEAGANDVVPRTVSKEELMARIRNLLRIFRIGEERSRKKVTVGDLSIDPGSRKVVRGGNDIELTVKEFDLLLYLARHANEVCSREDILKDVWDYDFDMGTNVVDVYIRHLRTKMDKGYSRKLIQSVRGVGYIIKEGE</sequence>
<dbReference type="SUPFAM" id="SSF52172">
    <property type="entry name" value="CheY-like"/>
    <property type="match status" value="1"/>
</dbReference>
<dbReference type="GO" id="GO:0000156">
    <property type="term" value="F:phosphorelay response regulator activity"/>
    <property type="evidence" value="ECO:0007669"/>
    <property type="project" value="TreeGrafter"/>
</dbReference>
<evidence type="ECO:0000256" key="6">
    <source>
        <dbReference type="PROSITE-ProRule" id="PRU00169"/>
    </source>
</evidence>
<keyword evidence="1 6" id="KW-0597">Phosphoprotein</keyword>
<evidence type="ECO:0000259" key="8">
    <source>
        <dbReference type="PROSITE" id="PS50110"/>
    </source>
</evidence>
<dbReference type="PROSITE" id="PS51755">
    <property type="entry name" value="OMPR_PHOB"/>
    <property type="match status" value="1"/>
</dbReference>
<dbReference type="GO" id="GO:0006355">
    <property type="term" value="P:regulation of DNA-templated transcription"/>
    <property type="evidence" value="ECO:0007669"/>
    <property type="project" value="InterPro"/>
</dbReference>
<evidence type="ECO:0000256" key="2">
    <source>
        <dbReference type="ARBA" id="ARBA00023012"/>
    </source>
</evidence>
<dbReference type="SMART" id="SM00862">
    <property type="entry name" value="Trans_reg_C"/>
    <property type="match status" value="1"/>
</dbReference>
<feature type="domain" description="Response regulatory" evidence="8">
    <location>
        <begin position="3"/>
        <end position="120"/>
    </location>
</feature>
<dbReference type="AlphaFoldDB" id="A0A919XEC8"/>
<dbReference type="CDD" id="cd00383">
    <property type="entry name" value="trans_reg_C"/>
    <property type="match status" value="1"/>
</dbReference>
<evidence type="ECO:0000313" key="10">
    <source>
        <dbReference type="EMBL" id="GIO31172.1"/>
    </source>
</evidence>
<dbReference type="Proteomes" id="UP000679779">
    <property type="component" value="Unassembled WGS sequence"/>
</dbReference>
<dbReference type="InterPro" id="IPR001789">
    <property type="entry name" value="Sig_transdc_resp-reg_receiver"/>
</dbReference>
<keyword evidence="5" id="KW-0804">Transcription</keyword>
<reference evidence="10" key="1">
    <citation type="submission" date="2021-03" db="EMBL/GenBank/DDBJ databases">
        <title>Antimicrobial resistance genes in bacteria isolated from Japanese honey, and their potential for conferring macrolide and lincosamide resistance in the American foulbrood pathogen Paenibacillus larvae.</title>
        <authorList>
            <person name="Okamoto M."/>
            <person name="Kumagai M."/>
            <person name="Kanamori H."/>
            <person name="Takamatsu D."/>
        </authorList>
    </citation>
    <scope>NUCLEOTIDE SEQUENCE</scope>
    <source>
        <strain evidence="10">J2TS6</strain>
    </source>
</reference>
<protein>
    <submittedName>
        <fullName evidence="10">Transcriptional regulatory protein YkoG</fullName>
    </submittedName>
</protein>
<dbReference type="InterPro" id="IPR011006">
    <property type="entry name" value="CheY-like_superfamily"/>
</dbReference>
<dbReference type="InterPro" id="IPR016032">
    <property type="entry name" value="Sig_transdc_resp-reg_C-effctor"/>
</dbReference>
<evidence type="ECO:0000256" key="7">
    <source>
        <dbReference type="PROSITE-ProRule" id="PRU01091"/>
    </source>
</evidence>
<name>A0A919XEC8_9BACL</name>
<keyword evidence="4 7" id="KW-0238">DNA-binding</keyword>
<keyword evidence="2" id="KW-0902">Two-component regulatory system</keyword>
<dbReference type="Pfam" id="PF00072">
    <property type="entry name" value="Response_reg"/>
    <property type="match status" value="1"/>
</dbReference>
<evidence type="ECO:0000256" key="4">
    <source>
        <dbReference type="ARBA" id="ARBA00023125"/>
    </source>
</evidence>
<keyword evidence="11" id="KW-1185">Reference proteome</keyword>
<gene>
    <name evidence="10" type="primary">ykoG_2</name>
    <name evidence="10" type="ORF">J2TS6_23130</name>
</gene>
<dbReference type="PROSITE" id="PS50110">
    <property type="entry name" value="RESPONSE_REGULATORY"/>
    <property type="match status" value="1"/>
</dbReference>
<proteinExistence type="predicted"/>
<evidence type="ECO:0000259" key="9">
    <source>
        <dbReference type="PROSITE" id="PS51755"/>
    </source>
</evidence>
<dbReference type="InterPro" id="IPR036388">
    <property type="entry name" value="WH-like_DNA-bd_sf"/>
</dbReference>
<dbReference type="Gene3D" id="3.40.50.2300">
    <property type="match status" value="1"/>
</dbReference>
<dbReference type="PANTHER" id="PTHR48111">
    <property type="entry name" value="REGULATOR OF RPOS"/>
    <property type="match status" value="1"/>
</dbReference>
<accession>A0A919XEC8</accession>